<dbReference type="PANTHER" id="PTHR45266">
    <property type="entry name" value="OXALOACETATE DECARBOXYLASE ALPHA CHAIN"/>
    <property type="match status" value="1"/>
</dbReference>
<evidence type="ECO:0000256" key="1">
    <source>
        <dbReference type="ARBA" id="ARBA00023267"/>
    </source>
</evidence>
<dbReference type="InterPro" id="IPR001882">
    <property type="entry name" value="Biotin_BS"/>
</dbReference>
<dbReference type="InterPro" id="IPR011053">
    <property type="entry name" value="Single_hybrid_motif"/>
</dbReference>
<dbReference type="PROSITE" id="PS50968">
    <property type="entry name" value="BIOTINYL_LIPOYL"/>
    <property type="match status" value="1"/>
</dbReference>
<dbReference type="AlphaFoldDB" id="A0A1B7ZET4"/>
<proteinExistence type="predicted"/>
<dbReference type="PANTHER" id="PTHR45266:SF3">
    <property type="entry name" value="OXALOACETATE DECARBOXYLASE ALPHA CHAIN"/>
    <property type="match status" value="1"/>
</dbReference>
<comment type="caution">
    <text evidence="3">The sequence shown here is derived from an EMBL/GenBank/DDBJ whole genome shotgun (WGS) entry which is preliminary data.</text>
</comment>
<gene>
    <name evidence="3" type="ORF">A9200_01315</name>
</gene>
<dbReference type="Pfam" id="PF00364">
    <property type="entry name" value="Biotin_lipoyl"/>
    <property type="match status" value="1"/>
</dbReference>
<accession>A0A1B7ZET4</accession>
<keyword evidence="1" id="KW-0092">Biotin</keyword>
<dbReference type="SUPFAM" id="SSF51230">
    <property type="entry name" value="Single hybrid motif"/>
    <property type="match status" value="1"/>
</dbReference>
<dbReference type="InterPro" id="IPR050709">
    <property type="entry name" value="Biotin_Carboxyl_Carrier/Decarb"/>
</dbReference>
<protein>
    <submittedName>
        <fullName evidence="3">Acetyl-CoA carboxylase biotin carboxyl carrier protein subunit</fullName>
    </submittedName>
</protein>
<feature type="domain" description="Lipoyl-binding" evidence="2">
    <location>
        <begin position="80"/>
        <end position="159"/>
    </location>
</feature>
<name>A0A1B7ZET4_9FLAO</name>
<evidence type="ECO:0000313" key="4">
    <source>
        <dbReference type="Proteomes" id="UP000092164"/>
    </source>
</evidence>
<dbReference type="InterPro" id="IPR000089">
    <property type="entry name" value="Biotin_lipoyl"/>
</dbReference>
<dbReference type="PROSITE" id="PS00188">
    <property type="entry name" value="BIOTIN"/>
    <property type="match status" value="1"/>
</dbReference>
<organism evidence="3 4">
    <name type="scientific">Maribacter hydrothermalis</name>
    <dbReference type="NCBI Taxonomy" id="1836467"/>
    <lineage>
        <taxon>Bacteria</taxon>
        <taxon>Pseudomonadati</taxon>
        <taxon>Bacteroidota</taxon>
        <taxon>Flavobacteriia</taxon>
        <taxon>Flavobacteriales</taxon>
        <taxon>Flavobacteriaceae</taxon>
        <taxon>Maribacter</taxon>
    </lineage>
</organism>
<reference evidence="4" key="1">
    <citation type="submission" date="2016-06" db="EMBL/GenBank/DDBJ databases">
        <authorList>
            <person name="Zhan P."/>
        </authorList>
    </citation>
    <scope>NUCLEOTIDE SEQUENCE [LARGE SCALE GENOMIC DNA]</scope>
    <source>
        <strain evidence="4">T28</strain>
    </source>
</reference>
<sequence>MSNYLITVNEEELEFKTSDADSLDSIAVNAQTLHVLDNNTAFEVEIHHADYLNKTISLSVNGNIYEVKLEDEYDQQVKKMGLLAVTTQKLNEVKAPMPGLIVDVMVEVGEEIVEGTPLLVLSAMKMENIILAQGEGIIKSIEVKKDDAVEKGQVIIEME</sequence>
<dbReference type="Gene3D" id="2.40.50.100">
    <property type="match status" value="1"/>
</dbReference>
<dbReference type="KEGG" id="mart:BTR34_09685"/>
<keyword evidence="4" id="KW-1185">Reference proteome</keyword>
<evidence type="ECO:0000259" key="2">
    <source>
        <dbReference type="PROSITE" id="PS50968"/>
    </source>
</evidence>
<dbReference type="Proteomes" id="UP000092164">
    <property type="component" value="Unassembled WGS sequence"/>
</dbReference>
<dbReference type="STRING" id="1836467.BTR34_09685"/>
<dbReference type="FunFam" id="2.40.50.100:FF:000003">
    <property type="entry name" value="Acetyl-CoA carboxylase biotin carboxyl carrier protein"/>
    <property type="match status" value="1"/>
</dbReference>
<dbReference type="OrthoDB" id="9812676at2"/>
<evidence type="ECO:0000313" key="3">
    <source>
        <dbReference type="EMBL" id="OBR42058.1"/>
    </source>
</evidence>
<dbReference type="RefSeq" id="WP_068480774.1">
    <property type="nucleotide sequence ID" value="NZ_CP018760.1"/>
</dbReference>
<dbReference type="CDD" id="cd06850">
    <property type="entry name" value="biotinyl_domain"/>
    <property type="match status" value="1"/>
</dbReference>
<dbReference type="EMBL" id="LZFP01000001">
    <property type="protein sequence ID" value="OBR42058.1"/>
    <property type="molecule type" value="Genomic_DNA"/>
</dbReference>